<sequence length="270" mass="29723">MALRSLGVSKGDRVAIYMPMVPQLIISMLACARIGAVHSVVFGGFSSPALADRIIDADCKVLITCDGAWRGAKLVDLYSNAAAALQLCQDRGHTVSNLTVRISEGRDIWWHDLMAQFPDDCECPIEWMNAEDPLFILYTSGSTGRPKGILHTIGGYMVYAATTFYHTFHYEDDDVYWCTADAGWITGHSYVVYGPMVNGATSVIFEGIPTWPDMGRCWAIIDRYQVTKFYTAPTAIRTLMAAGDSFVTAYKRTSLKVGCIGLILCCTILL</sequence>
<name>A0A3P8I7D3_9TREM</name>
<dbReference type="Proteomes" id="UP000272942">
    <property type="component" value="Unassembled WGS sequence"/>
</dbReference>
<dbReference type="PROSITE" id="PS00455">
    <property type="entry name" value="AMP_BINDING"/>
    <property type="match status" value="1"/>
</dbReference>
<dbReference type="Gene3D" id="3.40.50.12780">
    <property type="entry name" value="N-terminal domain of ligase-like"/>
    <property type="match status" value="1"/>
</dbReference>
<dbReference type="AlphaFoldDB" id="A0A3P8I7D3"/>
<accession>A0A3P8I7D3</accession>
<dbReference type="EMBL" id="UZAN01057854">
    <property type="protein sequence ID" value="VDP91818.1"/>
    <property type="molecule type" value="Genomic_DNA"/>
</dbReference>
<dbReference type="GO" id="GO:0006085">
    <property type="term" value="P:acetyl-CoA biosynthetic process"/>
    <property type="evidence" value="ECO:0007669"/>
    <property type="project" value="TreeGrafter"/>
</dbReference>
<dbReference type="InterPro" id="IPR020845">
    <property type="entry name" value="AMP-binding_CS"/>
</dbReference>
<evidence type="ECO:0000313" key="3">
    <source>
        <dbReference type="EMBL" id="VDP91818.1"/>
    </source>
</evidence>
<dbReference type="EC" id="6.2.1.1" evidence="1"/>
<dbReference type="PANTHER" id="PTHR24095">
    <property type="entry name" value="ACETYL-COENZYME A SYNTHETASE"/>
    <property type="match status" value="1"/>
</dbReference>
<proteinExistence type="predicted"/>
<dbReference type="InterPro" id="IPR000873">
    <property type="entry name" value="AMP-dep_synth/lig_dom"/>
</dbReference>
<dbReference type="OrthoDB" id="1706066at2759"/>
<keyword evidence="4" id="KW-1185">Reference proteome</keyword>
<protein>
    <recommendedName>
        <fullName evidence="1">acetate--CoA ligase</fullName>
        <ecNumber evidence="1">6.2.1.1</ecNumber>
    </recommendedName>
</protein>
<evidence type="ECO:0000259" key="2">
    <source>
        <dbReference type="Pfam" id="PF00501"/>
    </source>
</evidence>
<dbReference type="SUPFAM" id="SSF56801">
    <property type="entry name" value="Acetyl-CoA synthetase-like"/>
    <property type="match status" value="1"/>
</dbReference>
<evidence type="ECO:0000256" key="1">
    <source>
        <dbReference type="ARBA" id="ARBA00013275"/>
    </source>
</evidence>
<dbReference type="InterPro" id="IPR042099">
    <property type="entry name" value="ANL_N_sf"/>
</dbReference>
<dbReference type="PANTHER" id="PTHR24095:SF244">
    <property type="entry name" value="ACETYL-COENZYME A SYNTHETASE"/>
    <property type="match status" value="1"/>
</dbReference>
<dbReference type="PROSITE" id="PS51257">
    <property type="entry name" value="PROKAR_LIPOPROTEIN"/>
    <property type="match status" value="1"/>
</dbReference>
<reference evidence="3 4" key="1">
    <citation type="submission" date="2018-11" db="EMBL/GenBank/DDBJ databases">
        <authorList>
            <consortium name="Pathogen Informatics"/>
        </authorList>
    </citation>
    <scope>NUCLEOTIDE SEQUENCE [LARGE SCALE GENOMIC DNA]</scope>
    <source>
        <strain evidence="3 4">Egypt</strain>
    </source>
</reference>
<organism evidence="3 4">
    <name type="scientific">Echinostoma caproni</name>
    <dbReference type="NCBI Taxonomy" id="27848"/>
    <lineage>
        <taxon>Eukaryota</taxon>
        <taxon>Metazoa</taxon>
        <taxon>Spiralia</taxon>
        <taxon>Lophotrochozoa</taxon>
        <taxon>Platyhelminthes</taxon>
        <taxon>Trematoda</taxon>
        <taxon>Digenea</taxon>
        <taxon>Plagiorchiida</taxon>
        <taxon>Echinostomata</taxon>
        <taxon>Echinostomatoidea</taxon>
        <taxon>Echinostomatidae</taxon>
        <taxon>Echinostoma</taxon>
    </lineage>
</organism>
<dbReference type="GO" id="GO:0003987">
    <property type="term" value="F:acetate-CoA ligase activity"/>
    <property type="evidence" value="ECO:0007669"/>
    <property type="project" value="UniProtKB-EC"/>
</dbReference>
<gene>
    <name evidence="3" type="ORF">ECPE_LOCUS14546</name>
</gene>
<evidence type="ECO:0000313" key="4">
    <source>
        <dbReference type="Proteomes" id="UP000272942"/>
    </source>
</evidence>
<dbReference type="Pfam" id="PF00501">
    <property type="entry name" value="AMP-binding"/>
    <property type="match status" value="1"/>
</dbReference>
<feature type="domain" description="AMP-dependent synthetase/ligase" evidence="2">
    <location>
        <begin position="2"/>
        <end position="257"/>
    </location>
</feature>